<keyword evidence="1" id="KW-1133">Transmembrane helix</keyword>
<proteinExistence type="predicted"/>
<sequence length="85" mass="9408">MWLETSTASALALMRPYPSCWYRGFLSSALLVYTIVFQGLLNNNLSSYPDGSTTPWNSRATRASICPLFQPDIPVPPSLAATWHS</sequence>
<evidence type="ECO:0000256" key="1">
    <source>
        <dbReference type="SAM" id="Phobius"/>
    </source>
</evidence>
<dbReference type="AlphaFoldDB" id="A0A6H0XMP2"/>
<dbReference type="Proteomes" id="UP000503462">
    <property type="component" value="Chromosome 1"/>
</dbReference>
<keyword evidence="1" id="KW-0812">Transmembrane</keyword>
<gene>
    <name evidence="2" type="ORF">AMS68_001511</name>
</gene>
<reference evidence="2 3" key="1">
    <citation type="journal article" date="2016" name="Sci. Rep.">
        <title>Peltaster fructicola genome reveals evolution from an invasive phytopathogen to an ectophytic parasite.</title>
        <authorList>
            <person name="Xu C."/>
            <person name="Chen H."/>
            <person name="Gleason M.L."/>
            <person name="Xu J.R."/>
            <person name="Liu H."/>
            <person name="Zhang R."/>
            <person name="Sun G."/>
        </authorList>
    </citation>
    <scope>NUCLEOTIDE SEQUENCE [LARGE SCALE GENOMIC DNA]</scope>
    <source>
        <strain evidence="2 3">LNHT1506</strain>
    </source>
</reference>
<evidence type="ECO:0000313" key="2">
    <source>
        <dbReference type="EMBL" id="QIW95993.1"/>
    </source>
</evidence>
<accession>A0A6H0XMP2</accession>
<evidence type="ECO:0000313" key="3">
    <source>
        <dbReference type="Proteomes" id="UP000503462"/>
    </source>
</evidence>
<dbReference type="EMBL" id="CP051139">
    <property type="protein sequence ID" value="QIW95993.1"/>
    <property type="molecule type" value="Genomic_DNA"/>
</dbReference>
<keyword evidence="1" id="KW-0472">Membrane</keyword>
<feature type="transmembrane region" description="Helical" evidence="1">
    <location>
        <begin position="20"/>
        <end position="41"/>
    </location>
</feature>
<organism evidence="2 3">
    <name type="scientific">Peltaster fructicola</name>
    <dbReference type="NCBI Taxonomy" id="286661"/>
    <lineage>
        <taxon>Eukaryota</taxon>
        <taxon>Fungi</taxon>
        <taxon>Dikarya</taxon>
        <taxon>Ascomycota</taxon>
        <taxon>Pezizomycotina</taxon>
        <taxon>Dothideomycetes</taxon>
        <taxon>Dothideomycetes incertae sedis</taxon>
        <taxon>Peltaster</taxon>
    </lineage>
</organism>
<name>A0A6H0XMP2_9PEZI</name>
<protein>
    <submittedName>
        <fullName evidence="2">Uncharacterized protein</fullName>
    </submittedName>
</protein>
<keyword evidence="3" id="KW-1185">Reference proteome</keyword>